<dbReference type="PANTHER" id="PTHR22576:SF37">
    <property type="entry name" value="MUCOSA-ASSOCIATED LYMPHOID TISSUE LYMPHOMA TRANSLOCATION PROTEIN 1"/>
    <property type="match status" value="1"/>
</dbReference>
<organism evidence="4 5">
    <name type="scientific">Rhodoplanes elegans</name>
    <dbReference type="NCBI Taxonomy" id="29408"/>
    <lineage>
        <taxon>Bacteria</taxon>
        <taxon>Pseudomonadati</taxon>
        <taxon>Pseudomonadota</taxon>
        <taxon>Alphaproteobacteria</taxon>
        <taxon>Hyphomicrobiales</taxon>
        <taxon>Nitrobacteraceae</taxon>
        <taxon>Rhodoplanes</taxon>
    </lineage>
</organism>
<dbReference type="PANTHER" id="PTHR22576">
    <property type="entry name" value="MUCOSA ASSOCIATED LYMPHOID TISSUE LYMPHOMA TRANSLOCATION PROTEIN 1/PARACASPASE"/>
    <property type="match status" value="1"/>
</dbReference>
<dbReference type="InterPro" id="IPR052039">
    <property type="entry name" value="Caspase-related_regulators"/>
</dbReference>
<dbReference type="InterPro" id="IPR001309">
    <property type="entry name" value="Pept_C14_p20"/>
</dbReference>
<dbReference type="PROSITE" id="PS50208">
    <property type="entry name" value="CASPASE_P20"/>
    <property type="match status" value="1"/>
</dbReference>
<protein>
    <recommendedName>
        <fullName evidence="3">Caspase family p20 domain-containing protein</fullName>
    </recommendedName>
</protein>
<dbReference type="Pfam" id="PF00656">
    <property type="entry name" value="Peptidase_C14"/>
    <property type="match status" value="1"/>
</dbReference>
<dbReference type="InterPro" id="IPR011600">
    <property type="entry name" value="Pept_C14_caspase"/>
</dbReference>
<dbReference type="Proteomes" id="UP000248863">
    <property type="component" value="Unassembled WGS sequence"/>
</dbReference>
<dbReference type="InterPro" id="IPR029030">
    <property type="entry name" value="Caspase-like_dom_sf"/>
</dbReference>
<feature type="region of interest" description="Disordered" evidence="2">
    <location>
        <begin position="1"/>
        <end position="20"/>
    </location>
</feature>
<feature type="domain" description="Caspase family p20" evidence="3">
    <location>
        <begin position="23"/>
        <end position="100"/>
    </location>
</feature>
<dbReference type="InterPro" id="IPR015917">
    <property type="entry name" value="Pept_C14A"/>
</dbReference>
<dbReference type="SUPFAM" id="SSF52129">
    <property type="entry name" value="Caspase-like"/>
    <property type="match status" value="1"/>
</dbReference>
<evidence type="ECO:0000259" key="3">
    <source>
        <dbReference type="PROSITE" id="PS50208"/>
    </source>
</evidence>
<evidence type="ECO:0000313" key="4">
    <source>
        <dbReference type="EMBL" id="RAI32077.1"/>
    </source>
</evidence>
<evidence type="ECO:0000256" key="1">
    <source>
        <dbReference type="ARBA" id="ARBA00010134"/>
    </source>
</evidence>
<proteinExistence type="inferred from homology"/>
<dbReference type="SMART" id="SM00115">
    <property type="entry name" value="CASc"/>
    <property type="match status" value="1"/>
</dbReference>
<dbReference type="RefSeq" id="WP_210207686.1">
    <property type="nucleotide sequence ID" value="NZ_NPEU01000452.1"/>
</dbReference>
<reference evidence="4 5" key="1">
    <citation type="submission" date="2017-07" db="EMBL/GenBank/DDBJ databases">
        <title>Draft Genome Sequences of Select Purple Nonsulfur Bacteria.</title>
        <authorList>
            <person name="Lasarre B."/>
            <person name="Mckinlay J.B."/>
        </authorList>
    </citation>
    <scope>NUCLEOTIDE SEQUENCE [LARGE SCALE GENOMIC DNA]</scope>
    <source>
        <strain evidence="4 5">DSM 11907</strain>
    </source>
</reference>
<gene>
    <name evidence="4" type="ORF">CH338_24795</name>
</gene>
<comment type="similarity">
    <text evidence="1">Belongs to the peptidase C14A family.</text>
</comment>
<name>A0A327K0Y0_9BRAD</name>
<keyword evidence="5" id="KW-1185">Reference proteome</keyword>
<dbReference type="GO" id="GO:0006508">
    <property type="term" value="P:proteolysis"/>
    <property type="evidence" value="ECO:0007669"/>
    <property type="project" value="InterPro"/>
</dbReference>
<dbReference type="AlphaFoldDB" id="A0A327K0Y0"/>
<evidence type="ECO:0000256" key="2">
    <source>
        <dbReference type="SAM" id="MobiDB-lite"/>
    </source>
</evidence>
<sequence length="253" mass="26805">GAVAIAPAPQPPPAAAEPPVGRGTRVALVVGNGAYVHATPLPNPGNDARDLARSLRGLGFDVVEGVDLGKHAMETKIREFGKKLDHADLALFFYAGHGLQVADKNYLVPIDAKLERPGDLALDTITIDDVLAQMESERRVNLVFLDACRDNPLARSLAASLGTRSTSVGSGLAAIQSAVGTMIVYATQPKNVALDGEGRNSPFTAALLKHIATPGLEIGALMKRVRADVYQATRHRQLPWDHSSLMGDVVLAR</sequence>
<dbReference type="EMBL" id="NPEU01000452">
    <property type="protein sequence ID" value="RAI32077.1"/>
    <property type="molecule type" value="Genomic_DNA"/>
</dbReference>
<accession>A0A327K0Y0</accession>
<dbReference type="GO" id="GO:0004197">
    <property type="term" value="F:cysteine-type endopeptidase activity"/>
    <property type="evidence" value="ECO:0007669"/>
    <property type="project" value="InterPro"/>
</dbReference>
<feature type="non-terminal residue" evidence="4">
    <location>
        <position position="1"/>
    </location>
</feature>
<dbReference type="Gene3D" id="3.40.50.1460">
    <property type="match status" value="1"/>
</dbReference>
<comment type="caution">
    <text evidence="4">The sequence shown here is derived from an EMBL/GenBank/DDBJ whole genome shotgun (WGS) entry which is preliminary data.</text>
</comment>
<evidence type="ECO:0000313" key="5">
    <source>
        <dbReference type="Proteomes" id="UP000248863"/>
    </source>
</evidence>